<comment type="caution">
    <text evidence="2">The sequence shown here is derived from an EMBL/GenBank/DDBJ whole genome shotgun (WGS) entry which is preliminary data.</text>
</comment>
<dbReference type="EMBL" id="BAAARJ010000006">
    <property type="protein sequence ID" value="GAA2608622.1"/>
    <property type="molecule type" value="Genomic_DNA"/>
</dbReference>
<name>A0ABP6CEV9_9ACTN</name>
<keyword evidence="3" id="KW-1185">Reference proteome</keyword>
<sequence length="176" mass="19799">MKPPERRPEAVITTERLVLRPLTADYLDLFVELQSDPLVHRFTPAYTREQARERIADIEGQWATRGHGLCAVELKATGEFLGRCGLNYWAEFDEVEAGWTLRPAAWGHGYATEAARAVVEWGLARLDVPYLTAMIDPVNTASARVAGRLGFAPSRQDTFLGHEITVFARPRDRHRG</sequence>
<feature type="domain" description="N-acetyltransferase" evidence="1">
    <location>
        <begin position="17"/>
        <end position="172"/>
    </location>
</feature>
<dbReference type="PANTHER" id="PTHR43792:SF1">
    <property type="entry name" value="N-ACETYLTRANSFERASE DOMAIN-CONTAINING PROTEIN"/>
    <property type="match status" value="1"/>
</dbReference>
<dbReference type="InterPro" id="IPR000182">
    <property type="entry name" value="GNAT_dom"/>
</dbReference>
<dbReference type="Proteomes" id="UP001501447">
    <property type="component" value="Unassembled WGS sequence"/>
</dbReference>
<dbReference type="InterPro" id="IPR051531">
    <property type="entry name" value="N-acetyltransferase"/>
</dbReference>
<reference evidence="3" key="1">
    <citation type="journal article" date="2019" name="Int. J. Syst. Evol. Microbiol.">
        <title>The Global Catalogue of Microorganisms (GCM) 10K type strain sequencing project: providing services to taxonomists for standard genome sequencing and annotation.</title>
        <authorList>
            <consortium name="The Broad Institute Genomics Platform"/>
            <consortium name="The Broad Institute Genome Sequencing Center for Infectious Disease"/>
            <person name="Wu L."/>
            <person name="Ma J."/>
        </authorList>
    </citation>
    <scope>NUCLEOTIDE SEQUENCE [LARGE SCALE GENOMIC DNA]</scope>
    <source>
        <strain evidence="3">JCM 16373</strain>
    </source>
</reference>
<accession>A0ABP6CEV9</accession>
<dbReference type="InterPro" id="IPR016181">
    <property type="entry name" value="Acyl_CoA_acyltransferase"/>
</dbReference>
<dbReference type="PROSITE" id="PS51186">
    <property type="entry name" value="GNAT"/>
    <property type="match status" value="1"/>
</dbReference>
<evidence type="ECO:0000313" key="2">
    <source>
        <dbReference type="EMBL" id="GAA2608622.1"/>
    </source>
</evidence>
<organism evidence="2 3">
    <name type="scientific">Streptomyces axinellae</name>
    <dbReference type="NCBI Taxonomy" id="552788"/>
    <lineage>
        <taxon>Bacteria</taxon>
        <taxon>Bacillati</taxon>
        <taxon>Actinomycetota</taxon>
        <taxon>Actinomycetes</taxon>
        <taxon>Kitasatosporales</taxon>
        <taxon>Streptomycetaceae</taxon>
        <taxon>Streptomyces</taxon>
    </lineage>
</organism>
<dbReference type="RefSeq" id="WP_344564762.1">
    <property type="nucleotide sequence ID" value="NZ_BAAARJ010000006.1"/>
</dbReference>
<dbReference type="Gene3D" id="3.40.630.30">
    <property type="match status" value="1"/>
</dbReference>
<dbReference type="PANTHER" id="PTHR43792">
    <property type="entry name" value="GNAT FAMILY, PUTATIVE (AFU_ORTHOLOGUE AFUA_3G00765)-RELATED-RELATED"/>
    <property type="match status" value="1"/>
</dbReference>
<dbReference type="Pfam" id="PF13302">
    <property type="entry name" value="Acetyltransf_3"/>
    <property type="match status" value="1"/>
</dbReference>
<gene>
    <name evidence="2" type="ORF">GCM10009863_22520</name>
</gene>
<dbReference type="SUPFAM" id="SSF55729">
    <property type="entry name" value="Acyl-CoA N-acyltransferases (Nat)"/>
    <property type="match status" value="1"/>
</dbReference>
<evidence type="ECO:0000259" key="1">
    <source>
        <dbReference type="PROSITE" id="PS51186"/>
    </source>
</evidence>
<proteinExistence type="predicted"/>
<evidence type="ECO:0000313" key="3">
    <source>
        <dbReference type="Proteomes" id="UP001501447"/>
    </source>
</evidence>
<protein>
    <submittedName>
        <fullName evidence="2">GNAT family N-acetyltransferase</fullName>
    </submittedName>
</protein>